<gene>
    <name evidence="1" type="ORF">H4R21_002094</name>
</gene>
<accession>A0ACC1L809</accession>
<proteinExistence type="predicted"/>
<dbReference type="Proteomes" id="UP001140087">
    <property type="component" value="Unassembled WGS sequence"/>
</dbReference>
<organism evidence="1 2">
    <name type="scientific">Coemansia helicoidea</name>
    <dbReference type="NCBI Taxonomy" id="1286919"/>
    <lineage>
        <taxon>Eukaryota</taxon>
        <taxon>Fungi</taxon>
        <taxon>Fungi incertae sedis</taxon>
        <taxon>Zoopagomycota</taxon>
        <taxon>Kickxellomycotina</taxon>
        <taxon>Kickxellomycetes</taxon>
        <taxon>Kickxellales</taxon>
        <taxon>Kickxellaceae</taxon>
        <taxon>Coemansia</taxon>
    </lineage>
</organism>
<sequence length="255" mass="26755">MSYADAVRATSHSVDITSMLQPHGGAYGESARFATGGPPNRRFSGLMGRPESLASSGGSLGHTKAITTKSERIPTTYSDGSSRSGGVVGVREMSTWKATRFVVYIGLRLLQMVVAVVCLAFQANARSKRPDGRVGDTEDNTDKATIAVGGITAGTAALSIVLHLVAKTRAMLANTKVAWVTTVFNFCLFATWIVLVLINIVAVDCSTSNDGAWCSSAKTSLATALVSAVLALVVTLRSFSILVRANSVRVWAAPA</sequence>
<evidence type="ECO:0000313" key="2">
    <source>
        <dbReference type="Proteomes" id="UP001140087"/>
    </source>
</evidence>
<evidence type="ECO:0000313" key="1">
    <source>
        <dbReference type="EMBL" id="KAJ2803286.1"/>
    </source>
</evidence>
<keyword evidence="2" id="KW-1185">Reference proteome</keyword>
<comment type="caution">
    <text evidence="1">The sequence shown here is derived from an EMBL/GenBank/DDBJ whole genome shotgun (WGS) entry which is preliminary data.</text>
</comment>
<name>A0ACC1L809_9FUNG</name>
<dbReference type="EMBL" id="JANBUN010000500">
    <property type="protein sequence ID" value="KAJ2803286.1"/>
    <property type="molecule type" value="Genomic_DNA"/>
</dbReference>
<reference evidence="1" key="1">
    <citation type="submission" date="2022-07" db="EMBL/GenBank/DDBJ databases">
        <title>Phylogenomic reconstructions and comparative analyses of Kickxellomycotina fungi.</title>
        <authorList>
            <person name="Reynolds N.K."/>
            <person name="Stajich J.E."/>
            <person name="Barry K."/>
            <person name="Grigoriev I.V."/>
            <person name="Crous P."/>
            <person name="Smith M.E."/>
        </authorList>
    </citation>
    <scope>NUCLEOTIDE SEQUENCE</scope>
    <source>
        <strain evidence="1">BCRC 34780</strain>
    </source>
</reference>
<protein>
    <submittedName>
        <fullName evidence="1">Uncharacterized protein</fullName>
    </submittedName>
</protein>